<reference evidence="6" key="1">
    <citation type="submission" date="2020-04" db="EMBL/GenBank/DDBJ databases">
        <authorList>
            <person name="Zhang T."/>
        </authorList>
    </citation>
    <scope>NUCLEOTIDE SEQUENCE</scope>
    <source>
        <strain evidence="6">HKST-UBA01</strain>
    </source>
</reference>
<name>A0A956RPU8_UNCEI</name>
<gene>
    <name evidence="6" type="ORF">KC729_08800</name>
</gene>
<dbReference type="PANTHER" id="PTHR30329">
    <property type="entry name" value="STATOR ELEMENT OF FLAGELLAR MOTOR COMPLEX"/>
    <property type="match status" value="1"/>
</dbReference>
<proteinExistence type="predicted"/>
<dbReference type="PRINTS" id="PR01021">
    <property type="entry name" value="OMPADOMAIN"/>
</dbReference>
<dbReference type="AlphaFoldDB" id="A0A956RPU8"/>
<evidence type="ECO:0000313" key="7">
    <source>
        <dbReference type="Proteomes" id="UP000697710"/>
    </source>
</evidence>
<dbReference type="Gene3D" id="3.30.1330.60">
    <property type="entry name" value="OmpA-like domain"/>
    <property type="match status" value="1"/>
</dbReference>
<keyword evidence="2 4" id="KW-0472">Membrane</keyword>
<protein>
    <submittedName>
        <fullName evidence="6">OmpA family protein</fullName>
    </submittedName>
</protein>
<reference evidence="6" key="2">
    <citation type="journal article" date="2021" name="Microbiome">
        <title>Successional dynamics and alternative stable states in a saline activated sludge microbial community over 9 years.</title>
        <authorList>
            <person name="Wang Y."/>
            <person name="Ye J."/>
            <person name="Ju F."/>
            <person name="Liu L."/>
            <person name="Boyd J.A."/>
            <person name="Deng Y."/>
            <person name="Parks D.H."/>
            <person name="Jiang X."/>
            <person name="Yin X."/>
            <person name="Woodcroft B.J."/>
            <person name="Tyson G.W."/>
            <person name="Hugenholtz P."/>
            <person name="Polz M.F."/>
            <person name="Zhang T."/>
        </authorList>
    </citation>
    <scope>NUCLEOTIDE SEQUENCE</scope>
    <source>
        <strain evidence="6">HKST-UBA01</strain>
    </source>
</reference>
<dbReference type="GO" id="GO:0009279">
    <property type="term" value="C:cell outer membrane"/>
    <property type="evidence" value="ECO:0007669"/>
    <property type="project" value="UniProtKB-SubCell"/>
</dbReference>
<dbReference type="PANTHER" id="PTHR30329:SF21">
    <property type="entry name" value="LIPOPROTEIN YIAD-RELATED"/>
    <property type="match status" value="1"/>
</dbReference>
<evidence type="ECO:0000313" key="6">
    <source>
        <dbReference type="EMBL" id="MCA9727767.1"/>
    </source>
</evidence>
<evidence type="ECO:0000256" key="1">
    <source>
        <dbReference type="ARBA" id="ARBA00004442"/>
    </source>
</evidence>
<organism evidence="6 7">
    <name type="scientific">Eiseniibacteriota bacterium</name>
    <dbReference type="NCBI Taxonomy" id="2212470"/>
    <lineage>
        <taxon>Bacteria</taxon>
        <taxon>Candidatus Eiseniibacteriota</taxon>
    </lineage>
</organism>
<feature type="domain" description="OmpA-like" evidence="5">
    <location>
        <begin position="89"/>
        <end position="202"/>
    </location>
</feature>
<keyword evidence="3" id="KW-0998">Cell outer membrane</keyword>
<dbReference type="Proteomes" id="UP000697710">
    <property type="component" value="Unassembled WGS sequence"/>
</dbReference>
<sequence length="213" mass="23132">MMKKWGTLGGILTVGAVLALGSTGCATKGYMRDQIAELRQDMEAGDTELSTRIDEASQSADEAMARAEAAWGASDGTRDLALGKVGYREADHHRVYFAFDSAKLSADATQTLDEVVKQVADNPGYLVDLYGFTDPTGDADYNLGLGHRRADAVLRYLIERSPGQLSRYQSVSFGEAIPSSETESMSTAEEQRQVLISVVERIPIEKQDSLSQN</sequence>
<dbReference type="CDD" id="cd07185">
    <property type="entry name" value="OmpA_C-like"/>
    <property type="match status" value="1"/>
</dbReference>
<evidence type="ECO:0000256" key="4">
    <source>
        <dbReference type="PROSITE-ProRule" id="PRU00473"/>
    </source>
</evidence>
<evidence type="ECO:0000256" key="3">
    <source>
        <dbReference type="ARBA" id="ARBA00023237"/>
    </source>
</evidence>
<evidence type="ECO:0000256" key="2">
    <source>
        <dbReference type="ARBA" id="ARBA00023136"/>
    </source>
</evidence>
<dbReference type="InterPro" id="IPR006665">
    <property type="entry name" value="OmpA-like"/>
</dbReference>
<dbReference type="SUPFAM" id="SSF103088">
    <property type="entry name" value="OmpA-like"/>
    <property type="match status" value="1"/>
</dbReference>
<dbReference type="PROSITE" id="PS51123">
    <property type="entry name" value="OMPA_2"/>
    <property type="match status" value="1"/>
</dbReference>
<comment type="subcellular location">
    <subcellularLocation>
        <location evidence="1">Cell outer membrane</location>
    </subcellularLocation>
</comment>
<dbReference type="EMBL" id="JAGQHR010000232">
    <property type="protein sequence ID" value="MCA9727767.1"/>
    <property type="molecule type" value="Genomic_DNA"/>
</dbReference>
<dbReference type="InterPro" id="IPR036737">
    <property type="entry name" value="OmpA-like_sf"/>
</dbReference>
<dbReference type="Pfam" id="PF00691">
    <property type="entry name" value="OmpA"/>
    <property type="match status" value="1"/>
</dbReference>
<dbReference type="InterPro" id="IPR006664">
    <property type="entry name" value="OMP_bac"/>
</dbReference>
<accession>A0A956RPU8</accession>
<dbReference type="InterPro" id="IPR050330">
    <property type="entry name" value="Bact_OuterMem_StrucFunc"/>
</dbReference>
<evidence type="ECO:0000259" key="5">
    <source>
        <dbReference type="PROSITE" id="PS51123"/>
    </source>
</evidence>
<dbReference type="PROSITE" id="PS51257">
    <property type="entry name" value="PROKAR_LIPOPROTEIN"/>
    <property type="match status" value="1"/>
</dbReference>
<comment type="caution">
    <text evidence="6">The sequence shown here is derived from an EMBL/GenBank/DDBJ whole genome shotgun (WGS) entry which is preliminary data.</text>
</comment>